<comment type="caution">
    <text evidence="3">The sequence shown here is derived from an EMBL/GenBank/DDBJ whole genome shotgun (WGS) entry which is preliminary data.</text>
</comment>
<accession>A0A838XNB8</accession>
<reference evidence="3 4" key="2">
    <citation type="submission" date="2020-08" db="EMBL/GenBank/DDBJ databases">
        <title>Stappia taiwanensis sp. nov., isolated from a coastal thermal spring.</title>
        <authorList>
            <person name="Kampfer P."/>
        </authorList>
    </citation>
    <scope>NUCLEOTIDE SEQUENCE [LARGE SCALE GENOMIC DNA]</scope>
    <source>
        <strain evidence="3 4">DSM 23284</strain>
    </source>
</reference>
<evidence type="ECO:0000313" key="4">
    <source>
        <dbReference type="Proteomes" id="UP000559404"/>
    </source>
</evidence>
<dbReference type="NCBIfam" id="TIGR02522">
    <property type="entry name" value="pilus_cpaD"/>
    <property type="match status" value="1"/>
</dbReference>
<dbReference type="Pfam" id="PF09476">
    <property type="entry name" value="Pilus_CpaD"/>
    <property type="match status" value="1"/>
</dbReference>
<name>A0A838XNB8_9HYPH</name>
<evidence type="ECO:0000256" key="2">
    <source>
        <dbReference type="SAM" id="SignalP"/>
    </source>
</evidence>
<reference evidence="3 4" key="1">
    <citation type="submission" date="2020-07" db="EMBL/GenBank/DDBJ databases">
        <authorList>
            <person name="Li M."/>
        </authorList>
    </citation>
    <scope>NUCLEOTIDE SEQUENCE [LARGE SCALE GENOMIC DNA]</scope>
    <source>
        <strain evidence="3 4">DSM 23284</strain>
    </source>
</reference>
<protein>
    <submittedName>
        <fullName evidence="3">CpaD family pilus assembly protein</fullName>
    </submittedName>
</protein>
<dbReference type="RefSeq" id="WP_181760962.1">
    <property type="nucleotide sequence ID" value="NZ_BMCR01000003.1"/>
</dbReference>
<dbReference type="InterPro" id="IPR019027">
    <property type="entry name" value="Pilus_biogenesis_CpaD-related"/>
</dbReference>
<organism evidence="3 4">
    <name type="scientific">Stappia taiwanensis</name>
    <dbReference type="NCBI Taxonomy" id="992267"/>
    <lineage>
        <taxon>Bacteria</taxon>
        <taxon>Pseudomonadati</taxon>
        <taxon>Pseudomonadota</taxon>
        <taxon>Alphaproteobacteria</taxon>
        <taxon>Hyphomicrobiales</taxon>
        <taxon>Stappiaceae</taxon>
        <taxon>Stappia</taxon>
    </lineage>
</organism>
<dbReference type="InterPro" id="IPR013361">
    <property type="entry name" value="Pilus_CpaD"/>
</dbReference>
<dbReference type="PROSITE" id="PS51257">
    <property type="entry name" value="PROKAR_LIPOPROTEIN"/>
    <property type="match status" value="1"/>
</dbReference>
<keyword evidence="2" id="KW-0732">Signal</keyword>
<dbReference type="EMBL" id="JACEON010000013">
    <property type="protein sequence ID" value="MBA4612769.1"/>
    <property type="molecule type" value="Genomic_DNA"/>
</dbReference>
<gene>
    <name evidence="3" type="ORF">H1W37_13975</name>
</gene>
<evidence type="ECO:0000256" key="1">
    <source>
        <dbReference type="SAM" id="MobiDB-lite"/>
    </source>
</evidence>
<sequence length="252" mass="26907">MQPFKIRYVRASAGLRRRAVPAAALLATLLLAGCQSQPTYNALAANDYRLRHPITVREAPRTMDLPIGTGSRRLSPQMAAAISSFGGDARSQGGGTVEIVAPSGSANEAAVHSLLPQIRKALTRGGVARKRIITRSYPVHDTEVAAPVRLAYMTMRATAGPCGQWPDNITGGSPTKHNPQLNNTLYSNFGCSAQANLAAMVENPADLLYPRASAPGDQMRRGTVYEKYRKGEKTASDYKEGDGARISDAVGN</sequence>
<proteinExistence type="predicted"/>
<dbReference type="Proteomes" id="UP000559404">
    <property type="component" value="Unassembled WGS sequence"/>
</dbReference>
<evidence type="ECO:0000313" key="3">
    <source>
        <dbReference type="EMBL" id="MBA4612769.1"/>
    </source>
</evidence>
<feature type="compositionally biased region" description="Basic and acidic residues" evidence="1">
    <location>
        <begin position="232"/>
        <end position="245"/>
    </location>
</feature>
<feature type="signal peptide" evidence="2">
    <location>
        <begin position="1"/>
        <end position="32"/>
    </location>
</feature>
<feature type="chain" id="PRO_5032469628" evidence="2">
    <location>
        <begin position="33"/>
        <end position="252"/>
    </location>
</feature>
<dbReference type="AlphaFoldDB" id="A0A838XNB8"/>
<keyword evidence="4" id="KW-1185">Reference proteome</keyword>
<feature type="region of interest" description="Disordered" evidence="1">
    <location>
        <begin position="232"/>
        <end position="252"/>
    </location>
</feature>